<dbReference type="EMBL" id="CAFBLO010000109">
    <property type="protein sequence ID" value="CAB4875069.1"/>
    <property type="molecule type" value="Genomic_DNA"/>
</dbReference>
<proteinExistence type="predicted"/>
<sequence length="78" mass="8386">MSARRLIIHGGVRRERSRPRTTRVTNPVQPTTPRIGAVSLIVTEKPVPGVTVTASAGSLNVTPVAWAYSRATPRIDIA</sequence>
<gene>
    <name evidence="2" type="ORF">UFOPK3364_00967</name>
</gene>
<feature type="region of interest" description="Disordered" evidence="1">
    <location>
        <begin position="1"/>
        <end position="31"/>
    </location>
</feature>
<name>A0A6J7E3F0_9ZZZZ</name>
<organism evidence="2">
    <name type="scientific">freshwater metagenome</name>
    <dbReference type="NCBI Taxonomy" id="449393"/>
    <lineage>
        <taxon>unclassified sequences</taxon>
        <taxon>metagenomes</taxon>
        <taxon>ecological metagenomes</taxon>
    </lineage>
</organism>
<dbReference type="AlphaFoldDB" id="A0A6J7E3F0"/>
<protein>
    <submittedName>
        <fullName evidence="2">Unannotated protein</fullName>
    </submittedName>
</protein>
<evidence type="ECO:0000313" key="2">
    <source>
        <dbReference type="EMBL" id="CAB4875069.1"/>
    </source>
</evidence>
<accession>A0A6J7E3F0</accession>
<evidence type="ECO:0000256" key="1">
    <source>
        <dbReference type="SAM" id="MobiDB-lite"/>
    </source>
</evidence>
<reference evidence="2" key="1">
    <citation type="submission" date="2020-05" db="EMBL/GenBank/DDBJ databases">
        <authorList>
            <person name="Chiriac C."/>
            <person name="Salcher M."/>
            <person name="Ghai R."/>
            <person name="Kavagutti S V."/>
        </authorList>
    </citation>
    <scope>NUCLEOTIDE SEQUENCE</scope>
</reference>